<evidence type="ECO:0000313" key="3">
    <source>
        <dbReference type="Proteomes" id="UP000230903"/>
    </source>
</evidence>
<name>A0A2H0UN71_9BACT</name>
<dbReference type="AlphaFoldDB" id="A0A2H0UN71"/>
<evidence type="ECO:0000259" key="1">
    <source>
        <dbReference type="Pfam" id="PF00961"/>
    </source>
</evidence>
<proteinExistence type="predicted"/>
<dbReference type="Proteomes" id="UP000230903">
    <property type="component" value="Unassembled WGS sequence"/>
</dbReference>
<organism evidence="2 3">
    <name type="scientific">Candidatus Harrisonbacteria bacterium CG10_big_fil_rev_8_21_14_0_10_45_28</name>
    <dbReference type="NCBI Taxonomy" id="1974586"/>
    <lineage>
        <taxon>Bacteria</taxon>
        <taxon>Candidatus Harrisoniibacteriota</taxon>
    </lineage>
</organism>
<dbReference type="InterPro" id="IPR027434">
    <property type="entry name" value="Homing_endonucl"/>
</dbReference>
<feature type="domain" description="Homing endonuclease LAGLIDADG" evidence="1">
    <location>
        <begin position="14"/>
        <end position="109"/>
    </location>
</feature>
<protein>
    <recommendedName>
        <fullName evidence="1">Homing endonuclease LAGLIDADG domain-containing protein</fullName>
    </recommendedName>
</protein>
<gene>
    <name evidence="2" type="ORF">COU10_02530</name>
</gene>
<sequence length="180" mass="20957">MNNTSRTRLSDDYILGLVDGEGCFSFSTSQTKIVYDKIIRTHVPSFCLRMHIRDFDLICAVRDYLELKNTVYCFKACTKDGYSRGAQAAFVVRDFGALRDIVIPFFYKRLLDIRLFSLKLGFAKWRKTLPLEKDINYLPDFIDLATGMTKHRGVTNVKQVTRCFCVFPLARTPWRDKRQT</sequence>
<feature type="non-terminal residue" evidence="2">
    <location>
        <position position="180"/>
    </location>
</feature>
<dbReference type="Gene3D" id="3.10.28.10">
    <property type="entry name" value="Homing endonucleases"/>
    <property type="match status" value="1"/>
</dbReference>
<evidence type="ECO:0000313" key="2">
    <source>
        <dbReference type="EMBL" id="PIR87840.1"/>
    </source>
</evidence>
<reference evidence="3" key="1">
    <citation type="submission" date="2017-09" db="EMBL/GenBank/DDBJ databases">
        <title>Depth-based differentiation of microbial function through sediment-hosted aquifers and enrichment of novel symbionts in the deep terrestrial subsurface.</title>
        <authorList>
            <person name="Probst A.J."/>
            <person name="Ladd B."/>
            <person name="Jarett J.K."/>
            <person name="Geller-Mcgrath D.E."/>
            <person name="Sieber C.M.K."/>
            <person name="Emerson J.B."/>
            <person name="Anantharaman K."/>
            <person name="Thomas B.C."/>
            <person name="Malmstrom R."/>
            <person name="Stieglmeier M."/>
            <person name="Klingl A."/>
            <person name="Woyke T."/>
            <person name="Ryan C.M."/>
            <person name="Banfield J.F."/>
        </authorList>
    </citation>
    <scope>NUCLEOTIDE SEQUENCE [LARGE SCALE GENOMIC DNA]</scope>
</reference>
<accession>A0A2H0UN71</accession>
<dbReference type="SUPFAM" id="SSF55608">
    <property type="entry name" value="Homing endonucleases"/>
    <property type="match status" value="1"/>
</dbReference>
<dbReference type="GO" id="GO:0004519">
    <property type="term" value="F:endonuclease activity"/>
    <property type="evidence" value="ECO:0007669"/>
    <property type="project" value="InterPro"/>
</dbReference>
<dbReference type="InterPro" id="IPR004860">
    <property type="entry name" value="LAGLIDADG_dom"/>
</dbReference>
<dbReference type="Pfam" id="PF00961">
    <property type="entry name" value="LAGLIDADG_1"/>
    <property type="match status" value="1"/>
</dbReference>
<dbReference type="EMBL" id="PFBC01000039">
    <property type="protein sequence ID" value="PIR87840.1"/>
    <property type="molecule type" value="Genomic_DNA"/>
</dbReference>
<comment type="caution">
    <text evidence="2">The sequence shown here is derived from an EMBL/GenBank/DDBJ whole genome shotgun (WGS) entry which is preliminary data.</text>
</comment>